<dbReference type="PANTHER" id="PTHR32432:SF3">
    <property type="entry name" value="ETHANOLAMINE UTILIZATION PROTEIN EUTJ"/>
    <property type="match status" value="1"/>
</dbReference>
<dbReference type="Gene3D" id="3.30.420.40">
    <property type="match status" value="2"/>
</dbReference>
<reference evidence="1 2" key="1">
    <citation type="journal article" date="2016" name="Nat. Commun.">
        <title>Thousands of microbial genomes shed light on interconnected biogeochemical processes in an aquifer system.</title>
        <authorList>
            <person name="Anantharaman K."/>
            <person name="Brown C.T."/>
            <person name="Hug L.A."/>
            <person name="Sharon I."/>
            <person name="Castelle C.J."/>
            <person name="Probst A.J."/>
            <person name="Thomas B.C."/>
            <person name="Singh A."/>
            <person name="Wilkins M.J."/>
            <person name="Karaoz U."/>
            <person name="Brodie E.L."/>
            <person name="Williams K.H."/>
            <person name="Hubbard S.S."/>
            <person name="Banfield J.F."/>
        </authorList>
    </citation>
    <scope>NUCLEOTIDE SEQUENCE [LARGE SCALE GENOMIC DNA]</scope>
</reference>
<dbReference type="PANTHER" id="PTHR32432">
    <property type="entry name" value="CELL DIVISION PROTEIN FTSA-RELATED"/>
    <property type="match status" value="1"/>
</dbReference>
<dbReference type="EMBL" id="MGAF01000046">
    <property type="protein sequence ID" value="OGK39659.1"/>
    <property type="molecule type" value="Genomic_DNA"/>
</dbReference>
<organism evidence="1 2">
    <name type="scientific">Candidatus Roizmanbacteria bacterium RIFCSPLOWO2_01_FULL_35_13</name>
    <dbReference type="NCBI Taxonomy" id="1802055"/>
    <lineage>
        <taxon>Bacteria</taxon>
        <taxon>Candidatus Roizmaniibacteriota</taxon>
    </lineage>
</organism>
<dbReference type="AlphaFoldDB" id="A0A1F7I8H5"/>
<evidence type="ECO:0000313" key="2">
    <source>
        <dbReference type="Proteomes" id="UP000179270"/>
    </source>
</evidence>
<protein>
    <recommendedName>
        <fullName evidence="3">SHS2 domain-containing protein</fullName>
    </recommendedName>
</protein>
<gene>
    <name evidence="1" type="ORF">A3A74_07790</name>
</gene>
<dbReference type="SUPFAM" id="SSF53067">
    <property type="entry name" value="Actin-like ATPase domain"/>
    <property type="match status" value="1"/>
</dbReference>
<dbReference type="Proteomes" id="UP000179270">
    <property type="component" value="Unassembled WGS sequence"/>
</dbReference>
<dbReference type="Pfam" id="PF11104">
    <property type="entry name" value="PilM_2"/>
    <property type="match status" value="1"/>
</dbReference>
<evidence type="ECO:0000313" key="1">
    <source>
        <dbReference type="EMBL" id="OGK39659.1"/>
    </source>
</evidence>
<sequence length="342" mass="38440">MSDDLISLNLGENHLRFAKAKNEGGRINIEVLSQQLGTPTFYESETKKVSDETIATIRKNVDLLKLRKKRVNIIIPDGFAYSQIIYMPKLKEKELLSAIRYQADQFIPMPIDETSLDLEILNESKTENKSLVLIIAAPQKLIERIESLSEQVGLYPESIENELSATGRFLENFYSPLSKTESTIFINVGYSYTSFYYFDHAMKLIIDSHSFPAGLAVFLREAQVDVNIDLAKAKDLLKKVGFTEGTSVDLNQILQPAVDALTVELQKFIVSLKTKYPTAAISRIYVFNLANEINHLDKKIAKNVSIPTVTYDPASIIKRTPAVEPYIKELPSFIAPLGGCLR</sequence>
<proteinExistence type="predicted"/>
<dbReference type="STRING" id="1802055.A3A74_07790"/>
<dbReference type="InterPro" id="IPR005883">
    <property type="entry name" value="PilM"/>
</dbReference>
<dbReference type="InterPro" id="IPR043129">
    <property type="entry name" value="ATPase_NBD"/>
</dbReference>
<comment type="caution">
    <text evidence="1">The sequence shown here is derived from an EMBL/GenBank/DDBJ whole genome shotgun (WGS) entry which is preliminary data.</text>
</comment>
<dbReference type="InterPro" id="IPR050696">
    <property type="entry name" value="FtsA/MreB"/>
</dbReference>
<accession>A0A1F7I8H5</accession>
<evidence type="ECO:0008006" key="3">
    <source>
        <dbReference type="Google" id="ProtNLM"/>
    </source>
</evidence>
<name>A0A1F7I8H5_9BACT</name>
<dbReference type="Gene3D" id="3.30.1490.300">
    <property type="match status" value="1"/>
</dbReference>